<feature type="binding site" evidence="11">
    <location>
        <position position="209"/>
    </location>
    <ligand>
        <name>Zn(2+)</name>
        <dbReference type="ChEBI" id="CHEBI:29105"/>
        <label>2</label>
        <note>catalytic</note>
    </ligand>
</feature>
<feature type="binding site" evidence="12">
    <location>
        <position position="298"/>
    </location>
    <ligand>
        <name>Ca(2+)</name>
        <dbReference type="ChEBI" id="CHEBI:29108"/>
        <label>4</label>
    </ligand>
</feature>
<dbReference type="Gene3D" id="3.40.390.10">
    <property type="entry name" value="Collagenase (Catalytic Domain)"/>
    <property type="match status" value="1"/>
</dbReference>
<keyword evidence="2" id="KW-0645">Protease</keyword>
<evidence type="ECO:0000313" key="17">
    <source>
        <dbReference type="EMBL" id="KAB5555299.1"/>
    </source>
</evidence>
<protein>
    <recommendedName>
        <fullName evidence="16">Peptidase metallopeptidase domain-containing protein</fullName>
    </recommendedName>
</protein>
<dbReference type="Pfam" id="PF00413">
    <property type="entry name" value="Peptidase_M10"/>
    <property type="match status" value="1"/>
</dbReference>
<organism evidence="17 18">
    <name type="scientific">Pangasianodon hypophthalmus</name>
    <name type="common">Striped catfish</name>
    <name type="synonym">Helicophagus hypophthalmus</name>
    <dbReference type="NCBI Taxonomy" id="310915"/>
    <lineage>
        <taxon>Eukaryota</taxon>
        <taxon>Metazoa</taxon>
        <taxon>Chordata</taxon>
        <taxon>Craniata</taxon>
        <taxon>Vertebrata</taxon>
        <taxon>Euteleostomi</taxon>
        <taxon>Actinopterygii</taxon>
        <taxon>Neopterygii</taxon>
        <taxon>Teleostei</taxon>
        <taxon>Ostariophysi</taxon>
        <taxon>Siluriformes</taxon>
        <taxon>Pangasiidae</taxon>
        <taxon>Pangasianodon</taxon>
    </lineage>
</organism>
<evidence type="ECO:0000256" key="5">
    <source>
        <dbReference type="ARBA" id="ARBA00022801"/>
    </source>
</evidence>
<evidence type="ECO:0000256" key="7">
    <source>
        <dbReference type="ARBA" id="ARBA00022837"/>
    </source>
</evidence>
<dbReference type="PRINTS" id="PR00138">
    <property type="entry name" value="MATRIXIN"/>
</dbReference>
<dbReference type="GO" id="GO:0031012">
    <property type="term" value="C:extracellular matrix"/>
    <property type="evidence" value="ECO:0007669"/>
    <property type="project" value="InterPro"/>
</dbReference>
<keyword evidence="18" id="KW-1185">Reference proteome</keyword>
<feature type="binding site" evidence="12">
    <location>
        <position position="182"/>
    </location>
    <ligand>
        <name>Ca(2+)</name>
        <dbReference type="ChEBI" id="CHEBI:29108"/>
        <label>3</label>
    </ligand>
</feature>
<dbReference type="SMART" id="SM00235">
    <property type="entry name" value="ZnMc"/>
    <property type="match status" value="1"/>
</dbReference>
<feature type="binding site" evidence="12">
    <location>
        <position position="151"/>
    </location>
    <ligand>
        <name>Zn(2+)</name>
        <dbReference type="ChEBI" id="CHEBI:29105"/>
        <label>1</label>
    </ligand>
</feature>
<dbReference type="InterPro" id="IPR002477">
    <property type="entry name" value="Peptidoglycan-bd-like"/>
</dbReference>
<evidence type="ECO:0000256" key="1">
    <source>
        <dbReference type="ARBA" id="ARBA00010370"/>
    </source>
</evidence>
<evidence type="ECO:0000256" key="10">
    <source>
        <dbReference type="PIRSR" id="PIRSR001191-1"/>
    </source>
</evidence>
<dbReference type="Gene3D" id="2.110.10.10">
    <property type="entry name" value="Hemopexin-like domain"/>
    <property type="match status" value="1"/>
</dbReference>
<feature type="modified residue" description="Phosphotyrosine; by PKDCC" evidence="13">
    <location>
        <position position="378"/>
    </location>
</feature>
<feature type="repeat" description="Hemopexin" evidence="14">
    <location>
        <begin position="343"/>
        <end position="389"/>
    </location>
</feature>
<dbReference type="SMART" id="SM00120">
    <property type="entry name" value="HX"/>
    <property type="match status" value="4"/>
</dbReference>
<dbReference type="SUPFAM" id="SSF50923">
    <property type="entry name" value="Hemopexin-like domain"/>
    <property type="match status" value="1"/>
</dbReference>
<evidence type="ECO:0000313" key="18">
    <source>
        <dbReference type="Proteomes" id="UP000327468"/>
    </source>
</evidence>
<feature type="binding site" evidence="12">
    <location>
        <position position="401"/>
    </location>
    <ligand>
        <name>Ca(2+)</name>
        <dbReference type="ChEBI" id="CHEBI:29108"/>
        <label>5</label>
    </ligand>
</feature>
<dbReference type="InterPro" id="IPR000585">
    <property type="entry name" value="Hemopexin-like_dom"/>
</dbReference>
<dbReference type="PANTHER" id="PTHR10201">
    <property type="entry name" value="MATRIX METALLOPROTEINASE"/>
    <property type="match status" value="1"/>
</dbReference>
<feature type="binding site" evidence="12">
    <location>
        <position position="153"/>
    </location>
    <ligand>
        <name>Zn(2+)</name>
        <dbReference type="ChEBI" id="CHEBI:29105"/>
        <label>1</label>
    </ligand>
</feature>
<dbReference type="SUPFAM" id="SSF47090">
    <property type="entry name" value="PGBD-like"/>
    <property type="match status" value="1"/>
</dbReference>
<feature type="repeat" description="Hemopexin" evidence="14">
    <location>
        <begin position="395"/>
        <end position="447"/>
    </location>
</feature>
<evidence type="ECO:0000256" key="9">
    <source>
        <dbReference type="ARBA" id="ARBA00023145"/>
    </source>
</evidence>
<dbReference type="InterPro" id="IPR021190">
    <property type="entry name" value="Pept_M10A"/>
</dbReference>
<keyword evidence="9" id="KW-0865">Zymogen</keyword>
<gene>
    <name evidence="17" type="ORF">PHYPO_G00032130</name>
</gene>
<dbReference type="AlphaFoldDB" id="A0A5N5MK04"/>
<dbReference type="GO" id="GO:0004222">
    <property type="term" value="F:metalloendopeptidase activity"/>
    <property type="evidence" value="ECO:0007669"/>
    <property type="project" value="InterPro"/>
</dbReference>
<comment type="similarity">
    <text evidence="1">Belongs to the peptidase M10A family.</text>
</comment>
<dbReference type="GO" id="GO:0006508">
    <property type="term" value="P:proteolysis"/>
    <property type="evidence" value="ECO:0007669"/>
    <property type="project" value="UniProtKB-KW"/>
</dbReference>
<dbReference type="GO" id="GO:0030198">
    <property type="term" value="P:extracellular matrix organization"/>
    <property type="evidence" value="ECO:0007669"/>
    <property type="project" value="TreeGrafter"/>
</dbReference>
<feature type="binding site" evidence="12">
    <location>
        <position position="178"/>
    </location>
    <ligand>
        <name>Ca(2+)</name>
        <dbReference type="ChEBI" id="CHEBI:29108"/>
        <label>2</label>
    </ligand>
</feature>
<feature type="binding site" evidence="12">
    <location>
        <position position="185"/>
    </location>
    <ligand>
        <name>Ca(2+)</name>
        <dbReference type="ChEBI" id="CHEBI:29108"/>
        <label>3</label>
    </ligand>
</feature>
<evidence type="ECO:0000256" key="11">
    <source>
        <dbReference type="PIRSR" id="PIRSR001191-2"/>
    </source>
</evidence>
<evidence type="ECO:0000256" key="3">
    <source>
        <dbReference type="ARBA" id="ARBA00022723"/>
    </source>
</evidence>
<feature type="binding site" evidence="12">
    <location>
        <position position="158"/>
    </location>
    <ligand>
        <name>Ca(2+)</name>
        <dbReference type="ChEBI" id="CHEBI:29108"/>
        <label>3</label>
    </ligand>
</feature>
<dbReference type="Pfam" id="PF00045">
    <property type="entry name" value="Hemopexin"/>
    <property type="match status" value="4"/>
</dbReference>
<comment type="cofactor">
    <cofactor evidence="12">
        <name>Ca(2+)</name>
        <dbReference type="ChEBI" id="CHEBI:29108"/>
    </cofactor>
    <text evidence="12">Can bind about 5 Ca(2+) ions per subunit.</text>
</comment>
<dbReference type="GO" id="GO:0030574">
    <property type="term" value="P:collagen catabolic process"/>
    <property type="evidence" value="ECO:0007669"/>
    <property type="project" value="TreeGrafter"/>
</dbReference>
<feature type="binding site" evidence="12">
    <location>
        <position position="180"/>
    </location>
    <ligand>
        <name>Zn(2+)</name>
        <dbReference type="ChEBI" id="CHEBI:29105"/>
        <label>1</label>
    </ligand>
</feature>
<dbReference type="Pfam" id="PF01471">
    <property type="entry name" value="PG_binding_1"/>
    <property type="match status" value="1"/>
</dbReference>
<evidence type="ECO:0000256" key="2">
    <source>
        <dbReference type="ARBA" id="ARBA00022670"/>
    </source>
</evidence>
<feature type="binding site" evidence="11">
    <location>
        <position position="205"/>
    </location>
    <ligand>
        <name>Zn(2+)</name>
        <dbReference type="ChEBI" id="CHEBI:29105"/>
        <label>2</label>
        <note>catalytic</note>
    </ligand>
</feature>
<keyword evidence="7 12" id="KW-0106">Calcium</keyword>
<dbReference type="InterPro" id="IPR001818">
    <property type="entry name" value="Pept_M10_metallopeptidase"/>
</dbReference>
<dbReference type="CDD" id="cd04278">
    <property type="entry name" value="ZnMc_MMP"/>
    <property type="match status" value="1"/>
</dbReference>
<feature type="binding site" evidence="12">
    <location>
        <position position="451"/>
    </location>
    <ligand>
        <name>Ca(2+)</name>
        <dbReference type="ChEBI" id="CHEBI:29108"/>
        <label>4</label>
    </ligand>
</feature>
<name>A0A5N5MK04_PANHP</name>
<sequence>MDWLSRYGYLPPPDPRTGRLQTKEGMERAIRQMQRFAGLKETGKLDGDTLKKMSMPRCSLPDIVSTEDMLRKRRRKKRYALSGSRWETTNLRWSVLSYPRLYSSLSQDHVKSIMFHALKVWSDSTNLQFHAASRDEADRAEIRISFERSLHDDGYPFDGKGGTLAHAFFPGQAEISGDTHFDDEETWTYGASGGVGTDLFTVAVHEFGHALGLSHSSADPSIMRPYYDGPVGDIAKYTLPTDDLLAIQTLYGINVNRATTPPSGYSTPRLPELPNTPSPRGTIKPNPGYQDRCEGGFDAVANIRGDVFFFKGPNFWRVQRSGSLVSLAPALIRNFWIGLPPGTDKIDAVYERMTDSRIIFFIGSQFWVFKDTVALPGYPRPLSEWGMRTHDGRMVERVEAAFVWAHNGHTYLFSGEEFWRFTENKAHTIPHPDADYPRRASLWKGVPTIPDDIISWGKAGDTYFFKDNSYWVLKSGGMDQNTINPNSTATDWMFCPTPTPAVQYPPTPRCGKCDCDNNKASAFTGPSLLLISILFLCFSVVI</sequence>
<dbReference type="GO" id="GO:0008270">
    <property type="term" value="F:zinc ion binding"/>
    <property type="evidence" value="ECO:0007669"/>
    <property type="project" value="InterPro"/>
</dbReference>
<dbReference type="InterPro" id="IPR033739">
    <property type="entry name" value="M10A_MMP"/>
</dbReference>
<keyword evidence="5" id="KW-0378">Hydrolase</keyword>
<evidence type="ECO:0000256" key="4">
    <source>
        <dbReference type="ARBA" id="ARBA00022737"/>
    </source>
</evidence>
<feature type="binding site" evidence="12">
    <location>
        <position position="138"/>
    </location>
    <ligand>
        <name>Ca(2+)</name>
        <dbReference type="ChEBI" id="CHEBI:29108"/>
        <label>2</label>
    </ligand>
</feature>
<dbReference type="InterPro" id="IPR036375">
    <property type="entry name" value="Hemopexin-like_dom_sf"/>
</dbReference>
<proteinExistence type="inferred from homology"/>
<feature type="binding site" evidence="12">
    <location>
        <position position="166"/>
    </location>
    <ligand>
        <name>Zn(2+)</name>
        <dbReference type="ChEBI" id="CHEBI:29105"/>
        <label>1</label>
    </ligand>
</feature>
<keyword evidence="4" id="KW-0677">Repeat</keyword>
<dbReference type="CDD" id="cd00094">
    <property type="entry name" value="HX"/>
    <property type="match status" value="1"/>
</dbReference>
<feature type="binding site" evidence="12">
    <location>
        <position position="183"/>
    </location>
    <ligand>
        <name>Ca(2+)</name>
        <dbReference type="ChEBI" id="CHEBI:29108"/>
        <label>1</label>
    </ligand>
</feature>
<evidence type="ECO:0000256" key="14">
    <source>
        <dbReference type="PROSITE-ProRule" id="PRU01011"/>
    </source>
</evidence>
<dbReference type="InterPro" id="IPR024079">
    <property type="entry name" value="MetalloPept_cat_dom_sf"/>
</dbReference>
<feature type="active site" evidence="10">
    <location>
        <position position="206"/>
    </location>
</feature>
<keyword evidence="8" id="KW-0482">Metalloprotease</keyword>
<reference evidence="17 18" key="1">
    <citation type="submission" date="2019-06" db="EMBL/GenBank/DDBJ databases">
        <title>A chromosome-scale genome assembly of the striped catfish, Pangasianodon hypophthalmus.</title>
        <authorList>
            <person name="Wen M."/>
            <person name="Zahm M."/>
            <person name="Roques C."/>
            <person name="Cabau C."/>
            <person name="Klopp C."/>
            <person name="Donnadieu C."/>
            <person name="Jouanno E."/>
            <person name="Avarre J.-C."/>
            <person name="Campet M."/>
            <person name="Ha T.T.T."/>
            <person name="Dugue R."/>
            <person name="Lampietro C."/>
            <person name="Louis A."/>
            <person name="Herpin A."/>
            <person name="Echchiki A."/>
            <person name="Berthelot C."/>
            <person name="Parey E."/>
            <person name="Roest-Crollius H."/>
            <person name="Braasch I."/>
            <person name="Postlethwait J."/>
            <person name="Bobe J."/>
            <person name="Montfort J."/>
            <person name="Bouchez O."/>
            <person name="Begum T."/>
            <person name="Schartl M."/>
            <person name="Guiguen Y."/>
        </authorList>
    </citation>
    <scope>NUCLEOTIDE SEQUENCE [LARGE SCALE GENOMIC DNA]</scope>
    <source>
        <strain evidence="17 18">Indonesia</strain>
        <tissue evidence="17">Blood</tissue>
    </source>
</reference>
<dbReference type="PIRSF" id="PIRSF001191">
    <property type="entry name" value="Peptidase_M10A_matrix"/>
    <property type="match status" value="1"/>
</dbReference>
<evidence type="ECO:0000259" key="16">
    <source>
        <dbReference type="SMART" id="SM00235"/>
    </source>
</evidence>
<dbReference type="PROSITE" id="PS51642">
    <property type="entry name" value="HEMOPEXIN_2"/>
    <property type="match status" value="3"/>
</dbReference>
<evidence type="ECO:0000256" key="12">
    <source>
        <dbReference type="PIRSR" id="PIRSR621190-2"/>
    </source>
</evidence>
<comment type="cofactor">
    <cofactor evidence="12">
        <name>Zn(2+)</name>
        <dbReference type="ChEBI" id="CHEBI:29105"/>
    </cofactor>
    <text evidence="12">Binds 2 Zn(2+) ions per subunit.</text>
</comment>
<dbReference type="FunFam" id="3.40.390.10:FF:000070">
    <property type="entry name" value="Matrix metallopeptidase 25b"/>
    <property type="match status" value="1"/>
</dbReference>
<dbReference type="GO" id="GO:0005615">
    <property type="term" value="C:extracellular space"/>
    <property type="evidence" value="ECO:0007669"/>
    <property type="project" value="TreeGrafter"/>
</dbReference>
<dbReference type="SUPFAM" id="SSF55486">
    <property type="entry name" value="Metalloproteases ('zincins'), catalytic domain"/>
    <property type="match status" value="1"/>
</dbReference>
<feature type="binding site" description="in inhibited form" evidence="12">
    <location>
        <position position="58"/>
    </location>
    <ligand>
        <name>Zn(2+)</name>
        <dbReference type="ChEBI" id="CHEBI:29105"/>
        <label>2</label>
        <note>catalytic</note>
    </ligand>
</feature>
<evidence type="ECO:0000256" key="15">
    <source>
        <dbReference type="SAM" id="MobiDB-lite"/>
    </source>
</evidence>
<evidence type="ECO:0000256" key="6">
    <source>
        <dbReference type="ARBA" id="ARBA00022833"/>
    </source>
</evidence>
<feature type="region of interest" description="Disordered" evidence="15">
    <location>
        <begin position="261"/>
        <end position="284"/>
    </location>
</feature>
<feature type="binding site" evidence="12">
    <location>
        <position position="347"/>
    </location>
    <ligand>
        <name>Ca(2+)</name>
        <dbReference type="ChEBI" id="CHEBI:29108"/>
        <label>4</label>
    </ligand>
</feature>
<dbReference type="InterPro" id="IPR006026">
    <property type="entry name" value="Peptidase_Metallo"/>
</dbReference>
<dbReference type="InterPro" id="IPR018487">
    <property type="entry name" value="Hemopexin-like_repeat"/>
</dbReference>
<accession>A0A5N5MK04</accession>
<dbReference type="EMBL" id="VFJC01000013">
    <property type="protein sequence ID" value="KAB5555299.1"/>
    <property type="molecule type" value="Genomic_DNA"/>
</dbReference>
<feature type="domain" description="Peptidase metallopeptidase" evidence="16">
    <location>
        <begin position="82"/>
        <end position="253"/>
    </location>
</feature>
<evidence type="ECO:0000256" key="8">
    <source>
        <dbReference type="ARBA" id="ARBA00023049"/>
    </source>
</evidence>
<comment type="caution">
    <text evidence="17">The sequence shown here is derived from an EMBL/GenBank/DDBJ whole genome shotgun (WGS) entry which is preliminary data.</text>
</comment>
<dbReference type="Proteomes" id="UP000327468">
    <property type="component" value="Chromosome 12"/>
</dbReference>
<keyword evidence="3 11" id="KW-0479">Metal-binding</keyword>
<dbReference type="InterPro" id="IPR036365">
    <property type="entry name" value="PGBD-like_sf"/>
</dbReference>
<keyword evidence="6 11" id="KW-0862">Zinc</keyword>
<feature type="binding site" evidence="12">
    <location>
        <position position="159"/>
    </location>
    <ligand>
        <name>Ca(2+)</name>
        <dbReference type="ChEBI" id="CHEBI:29108"/>
        <label>3</label>
    </ligand>
</feature>
<dbReference type="FunFam" id="2.110.10.10:FF:000018">
    <property type="entry name" value="Matrix metallopeptidase 25b"/>
    <property type="match status" value="1"/>
</dbReference>
<evidence type="ECO:0000256" key="13">
    <source>
        <dbReference type="PIRSR" id="PIRSR621190-4"/>
    </source>
</evidence>
<dbReference type="PANTHER" id="PTHR10201:SF287">
    <property type="entry name" value="MATRIX METALLOPEPTIDASE 25B-RELATED"/>
    <property type="match status" value="1"/>
</dbReference>
<feature type="repeat" description="Hemopexin" evidence="14">
    <location>
        <begin position="294"/>
        <end position="339"/>
    </location>
</feature>
<feature type="binding site" evidence="12">
    <location>
        <position position="223"/>
    </location>
    <ligand>
        <name>Zn(2+)</name>
        <dbReference type="ChEBI" id="CHEBI:29105"/>
        <label>2</label>
        <note>catalytic</note>
    </ligand>
</feature>
<feature type="binding site" evidence="11">
    <location>
        <position position="215"/>
    </location>
    <ligand>
        <name>Zn(2+)</name>
        <dbReference type="ChEBI" id="CHEBI:29105"/>
        <label>2</label>
        <note>catalytic</note>
    </ligand>
</feature>
<feature type="binding site" evidence="12">
    <location>
        <position position="185"/>
    </location>
    <ligand>
        <name>Ca(2+)</name>
        <dbReference type="ChEBI" id="CHEBI:29108"/>
        <label>1</label>
    </ligand>
</feature>